<evidence type="ECO:0000259" key="5">
    <source>
        <dbReference type="PROSITE" id="PS50048"/>
    </source>
</evidence>
<keyword evidence="2" id="KW-0479">Metal-binding</keyword>
<dbReference type="CDD" id="cd12148">
    <property type="entry name" value="fungal_TF_MHR"/>
    <property type="match status" value="1"/>
</dbReference>
<dbReference type="InterPro" id="IPR007219">
    <property type="entry name" value="XnlR_reg_dom"/>
</dbReference>
<accession>A0AA48QWY9</accession>
<gene>
    <name evidence="6" type="ORF">CcaverHIS019_0504780</name>
</gene>
<protein>
    <recommendedName>
        <fullName evidence="5">Zn(2)-C6 fungal-type domain-containing protein</fullName>
    </recommendedName>
</protein>
<evidence type="ECO:0000256" key="1">
    <source>
        <dbReference type="ARBA" id="ARBA00004123"/>
    </source>
</evidence>
<dbReference type="GeneID" id="85496720"/>
<dbReference type="Proteomes" id="UP001233271">
    <property type="component" value="Chromosome 5"/>
</dbReference>
<sequence>MAPVDFNEAGPSDKGKAKFNWKNGPPSCKECVRLKLKCSRSWPCTSCVRRGCANICPSGTMPGRTTKDQAMVAKLKKENEKLRHQIERMQAQPQGQSYDWGRSALNAPSESSETNRTREYMPFSAAPEHAARVPSGQRDDNFLDTASRPGPGVLEEGSEGQKYLGRGAGTLFVCEDDESSNPTLVFPFVASDRAVLGGVHELFPPVEQALELLQVYDDQVEWMYRPADRPAISAVLESIYSAPSLKEQIHHVPPHRLASVLMILALGLSFSGRPMTQTIPLFNAASALLCVPERHFMVRHSLASVETLHMMVSYLLGLPHSDGPKAAWQILGLCVRTAGSIGLHRDSEQWGLSSEQQALRAQLWWECVTYDILQCLNFGRPYSVPRQLYDAPMPEMPPDGGATPHDSVFHVFKYRLGQAFVHIADYLANSELPDYSTVMRIDAELRRVEAGAPAWLKWSDFGEDGSESNKLNTKHFIQQHSATMFFNKGLLMLHRPSFFKAVSAGTEPLLGQYAASFTTCVTSARKHTRLIASLLKKCPQAAYGWWYWVFHAYTAAVIQHTVLRRVPESMMADDVRADFQASHDIIEQMAEHSGVARRALPMLEQLYSRIQQSHPKRRQESSSETPDAPTEASSTFDPTLDSLLTTNNFYDPTQYRAAVPASMDGLLGFEYPVSNGPEPLADPLIQTLLYWNVIANNEQNPPGFGDPQSAAPQL</sequence>
<dbReference type="GO" id="GO:0003677">
    <property type="term" value="F:DNA binding"/>
    <property type="evidence" value="ECO:0007669"/>
    <property type="project" value="InterPro"/>
</dbReference>
<evidence type="ECO:0000256" key="3">
    <source>
        <dbReference type="ARBA" id="ARBA00023242"/>
    </source>
</evidence>
<keyword evidence="3" id="KW-0539">Nucleus</keyword>
<dbReference type="InterPro" id="IPR036864">
    <property type="entry name" value="Zn2-C6_fun-type_DNA-bd_sf"/>
</dbReference>
<feature type="region of interest" description="Disordered" evidence="4">
    <location>
        <begin position="611"/>
        <end position="639"/>
    </location>
</feature>
<dbReference type="KEGG" id="ccac:CcaHIS019_0504780"/>
<dbReference type="Gene3D" id="4.10.240.10">
    <property type="entry name" value="Zn(2)-C6 fungal-type DNA-binding domain"/>
    <property type="match status" value="1"/>
</dbReference>
<comment type="subcellular location">
    <subcellularLocation>
        <location evidence="1">Nucleus</location>
    </subcellularLocation>
</comment>
<dbReference type="SMART" id="SM00906">
    <property type="entry name" value="Fungal_trans"/>
    <property type="match status" value="1"/>
</dbReference>
<dbReference type="PANTHER" id="PTHR31001">
    <property type="entry name" value="UNCHARACTERIZED TRANSCRIPTIONAL REGULATORY PROTEIN"/>
    <property type="match status" value="1"/>
</dbReference>
<dbReference type="InterPro" id="IPR050613">
    <property type="entry name" value="Sec_Metabolite_Reg"/>
</dbReference>
<dbReference type="GO" id="GO:0005634">
    <property type="term" value="C:nucleus"/>
    <property type="evidence" value="ECO:0007669"/>
    <property type="project" value="UniProtKB-SubCell"/>
</dbReference>
<evidence type="ECO:0000256" key="4">
    <source>
        <dbReference type="SAM" id="MobiDB-lite"/>
    </source>
</evidence>
<dbReference type="RefSeq" id="XP_060458115.1">
    <property type="nucleotide sequence ID" value="XM_060601641.1"/>
</dbReference>
<dbReference type="GO" id="GO:0000981">
    <property type="term" value="F:DNA-binding transcription factor activity, RNA polymerase II-specific"/>
    <property type="evidence" value="ECO:0007669"/>
    <property type="project" value="InterPro"/>
</dbReference>
<keyword evidence="7" id="KW-1185">Reference proteome</keyword>
<organism evidence="6 7">
    <name type="scientific">Cutaneotrichosporon cavernicola</name>
    <dbReference type="NCBI Taxonomy" id="279322"/>
    <lineage>
        <taxon>Eukaryota</taxon>
        <taxon>Fungi</taxon>
        <taxon>Dikarya</taxon>
        <taxon>Basidiomycota</taxon>
        <taxon>Agaricomycotina</taxon>
        <taxon>Tremellomycetes</taxon>
        <taxon>Trichosporonales</taxon>
        <taxon>Trichosporonaceae</taxon>
        <taxon>Cutaneotrichosporon</taxon>
    </lineage>
</organism>
<evidence type="ECO:0000313" key="6">
    <source>
        <dbReference type="EMBL" id="BEI92850.1"/>
    </source>
</evidence>
<name>A0AA48QWY9_9TREE</name>
<dbReference type="Pfam" id="PF04082">
    <property type="entry name" value="Fungal_trans"/>
    <property type="match status" value="1"/>
</dbReference>
<dbReference type="GO" id="GO:0006351">
    <property type="term" value="P:DNA-templated transcription"/>
    <property type="evidence" value="ECO:0007669"/>
    <property type="project" value="InterPro"/>
</dbReference>
<evidence type="ECO:0000313" key="7">
    <source>
        <dbReference type="Proteomes" id="UP001233271"/>
    </source>
</evidence>
<dbReference type="PANTHER" id="PTHR31001:SF56">
    <property type="entry name" value="ZN(2)-C6 FUNGAL-TYPE DOMAIN-CONTAINING PROTEIN"/>
    <property type="match status" value="1"/>
</dbReference>
<dbReference type="EMBL" id="AP028216">
    <property type="protein sequence ID" value="BEI92850.1"/>
    <property type="molecule type" value="Genomic_DNA"/>
</dbReference>
<dbReference type="AlphaFoldDB" id="A0AA48QWY9"/>
<dbReference type="GO" id="GO:0008270">
    <property type="term" value="F:zinc ion binding"/>
    <property type="evidence" value="ECO:0007669"/>
    <property type="project" value="InterPro"/>
</dbReference>
<dbReference type="PROSITE" id="PS50048">
    <property type="entry name" value="ZN2_CY6_FUNGAL_2"/>
    <property type="match status" value="1"/>
</dbReference>
<dbReference type="InterPro" id="IPR001138">
    <property type="entry name" value="Zn2Cys6_DnaBD"/>
</dbReference>
<feature type="domain" description="Zn(2)-C6 fungal-type" evidence="5">
    <location>
        <begin position="27"/>
        <end position="56"/>
    </location>
</feature>
<proteinExistence type="predicted"/>
<reference evidence="6" key="1">
    <citation type="journal article" date="2023" name="BMC Genomics">
        <title>Chromosome-level genome assemblies of Cutaneotrichosporon spp. (Trichosporonales, Basidiomycota) reveal imbalanced evolution between nucleotide sequences and chromosome synteny.</title>
        <authorList>
            <person name="Kobayashi Y."/>
            <person name="Kayamori A."/>
            <person name="Aoki K."/>
            <person name="Shiwa Y."/>
            <person name="Matsutani M."/>
            <person name="Fujita N."/>
            <person name="Sugita T."/>
            <person name="Iwasaki W."/>
            <person name="Tanaka N."/>
            <person name="Takashima M."/>
        </authorList>
    </citation>
    <scope>NUCLEOTIDE SEQUENCE</scope>
    <source>
        <strain evidence="6">HIS019</strain>
    </source>
</reference>
<evidence type="ECO:0000256" key="2">
    <source>
        <dbReference type="ARBA" id="ARBA00022723"/>
    </source>
</evidence>